<feature type="transmembrane region" description="Helical" evidence="1">
    <location>
        <begin position="393"/>
        <end position="411"/>
    </location>
</feature>
<keyword evidence="1" id="KW-1133">Transmembrane helix</keyword>
<evidence type="ECO:0000256" key="1">
    <source>
        <dbReference type="SAM" id="Phobius"/>
    </source>
</evidence>
<sequence length="416" mass="46668">MRLLLAIILNTGLLWLLWRWVRREQQAPGVGPLLLPILVLKLTITLLTVMLLTEDARYFHYWGRALTEQLWATPAAWVGTLLGDEFHAAGQQLIYHGYSNTFFLIKVLSALNLGSLGSVWLNAVYLSVFCLVGCWQLVRKVPKLFPDTLALAVPVAFLLWPTVLYWTSGITKESVLVGALAWLTALVLGWLYGQQPVRVWSVVGGIVLMVVGFKMRYFFAVLLFAALLGLALIRVGEQLGVRQRGVQVALVVLLLCGGGWVLSEVNSIFRFNRFSSQLLRNYYGMLDQSRHKPHIEYDHLAPTWQSVATNAPAAAINTLLRPWPWESTQWNYLAVSLENVVLLTLLLTAAVAVWRGRGGRLPFALVLVLAIYCLGLAVLLGLTTPNLGTLSRYRTVLLPFLLLLLLQNEYVRRVLR</sequence>
<dbReference type="RefSeq" id="WP_245096841.1">
    <property type="nucleotide sequence ID" value="NZ_CP095053.1"/>
</dbReference>
<feature type="transmembrane region" description="Helical" evidence="1">
    <location>
        <begin position="144"/>
        <end position="167"/>
    </location>
</feature>
<proteinExistence type="predicted"/>
<keyword evidence="1" id="KW-0812">Transmembrane</keyword>
<gene>
    <name evidence="2" type="ORF">MUN82_09095</name>
</gene>
<evidence type="ECO:0000313" key="3">
    <source>
        <dbReference type="Proteomes" id="UP000829925"/>
    </source>
</evidence>
<dbReference type="KEGG" id="haei:MUN82_09095"/>
<reference evidence="2 3" key="1">
    <citation type="submission" date="2022-04" db="EMBL/GenBank/DDBJ databases">
        <title>Hymenobacter sp. isolated from the air.</title>
        <authorList>
            <person name="Won M."/>
            <person name="Lee C.-M."/>
            <person name="Woen H.-Y."/>
            <person name="Kwon S.-W."/>
        </authorList>
    </citation>
    <scope>NUCLEOTIDE SEQUENCE [LARGE SCALE GENOMIC DNA]</scope>
    <source>
        <strain evidence="3">5413 J-13</strain>
    </source>
</reference>
<feature type="transmembrane region" description="Helical" evidence="1">
    <location>
        <begin position="119"/>
        <end position="138"/>
    </location>
</feature>
<feature type="transmembrane region" description="Helical" evidence="1">
    <location>
        <begin position="245"/>
        <end position="263"/>
    </location>
</feature>
<feature type="transmembrane region" description="Helical" evidence="1">
    <location>
        <begin position="33"/>
        <end position="52"/>
    </location>
</feature>
<feature type="transmembrane region" description="Helical" evidence="1">
    <location>
        <begin position="330"/>
        <end position="354"/>
    </location>
</feature>
<feature type="transmembrane region" description="Helical" evidence="1">
    <location>
        <begin position="174"/>
        <end position="193"/>
    </location>
</feature>
<feature type="transmembrane region" description="Helical" evidence="1">
    <location>
        <begin position="361"/>
        <end position="381"/>
    </location>
</feature>
<feature type="transmembrane region" description="Helical" evidence="1">
    <location>
        <begin position="213"/>
        <end position="233"/>
    </location>
</feature>
<keyword evidence="3" id="KW-1185">Reference proteome</keyword>
<dbReference type="EMBL" id="CP095053">
    <property type="protein sequence ID" value="UOR07239.1"/>
    <property type="molecule type" value="Genomic_DNA"/>
</dbReference>
<organism evidence="2 3">
    <name type="scientific">Hymenobacter aerilatus</name>
    <dbReference type="NCBI Taxonomy" id="2932251"/>
    <lineage>
        <taxon>Bacteria</taxon>
        <taxon>Pseudomonadati</taxon>
        <taxon>Bacteroidota</taxon>
        <taxon>Cytophagia</taxon>
        <taxon>Cytophagales</taxon>
        <taxon>Hymenobacteraceae</taxon>
        <taxon>Hymenobacter</taxon>
    </lineage>
</organism>
<protein>
    <submittedName>
        <fullName evidence="2">Uncharacterized protein</fullName>
    </submittedName>
</protein>
<evidence type="ECO:0000313" key="2">
    <source>
        <dbReference type="EMBL" id="UOR07239.1"/>
    </source>
</evidence>
<name>A0A8T9T5W5_9BACT</name>
<dbReference type="AlphaFoldDB" id="A0A8T9T5W5"/>
<accession>A0A8T9T5W5</accession>
<keyword evidence="1" id="KW-0472">Membrane</keyword>
<dbReference type="Proteomes" id="UP000829925">
    <property type="component" value="Chromosome"/>
</dbReference>